<proteinExistence type="predicted"/>
<comment type="caution">
    <text evidence="2">The sequence shown here is derived from an EMBL/GenBank/DDBJ whole genome shotgun (WGS) entry which is preliminary data.</text>
</comment>
<accession>A0A8J2PUE5</accession>
<evidence type="ECO:0000313" key="2">
    <source>
        <dbReference type="EMBL" id="CAG7833279.1"/>
    </source>
</evidence>
<feature type="region of interest" description="Disordered" evidence="1">
    <location>
        <begin position="122"/>
        <end position="158"/>
    </location>
</feature>
<evidence type="ECO:0000256" key="1">
    <source>
        <dbReference type="SAM" id="MobiDB-lite"/>
    </source>
</evidence>
<feature type="compositionally biased region" description="Polar residues" evidence="1">
    <location>
        <begin position="140"/>
        <end position="158"/>
    </location>
</feature>
<keyword evidence="3" id="KW-1185">Reference proteome</keyword>
<reference evidence="2" key="1">
    <citation type="submission" date="2021-06" db="EMBL/GenBank/DDBJ databases">
        <authorList>
            <person name="Hodson N. C."/>
            <person name="Mongue J. A."/>
            <person name="Jaron S. K."/>
        </authorList>
    </citation>
    <scope>NUCLEOTIDE SEQUENCE</scope>
</reference>
<organism evidence="2 3">
    <name type="scientific">Allacma fusca</name>
    <dbReference type="NCBI Taxonomy" id="39272"/>
    <lineage>
        <taxon>Eukaryota</taxon>
        <taxon>Metazoa</taxon>
        <taxon>Ecdysozoa</taxon>
        <taxon>Arthropoda</taxon>
        <taxon>Hexapoda</taxon>
        <taxon>Collembola</taxon>
        <taxon>Symphypleona</taxon>
        <taxon>Sminthuridae</taxon>
        <taxon>Allacma</taxon>
    </lineage>
</organism>
<dbReference type="AlphaFoldDB" id="A0A8J2PUE5"/>
<protein>
    <submittedName>
        <fullName evidence="2">Uncharacterized protein</fullName>
    </submittedName>
</protein>
<dbReference type="EMBL" id="CAJVCH010569513">
    <property type="protein sequence ID" value="CAG7833279.1"/>
    <property type="molecule type" value="Genomic_DNA"/>
</dbReference>
<evidence type="ECO:0000313" key="3">
    <source>
        <dbReference type="Proteomes" id="UP000708208"/>
    </source>
</evidence>
<feature type="compositionally biased region" description="Polar residues" evidence="1">
    <location>
        <begin position="122"/>
        <end position="131"/>
    </location>
</feature>
<sequence>MLLLLVLPEDLSVCHSRISSHSYSLSAQRKIVTGSVKKVRTGAGCIEVAAAAGAVGSGVQASLMKAHAVDDMQPTIPQIEDQHNGAMKALADTVANAVIDASAAVFKRSGIASGVIKSTYSKSHDNATATEVPSGESAHDLNNTRPQKFLGNTKQSCR</sequence>
<name>A0A8J2PUE5_9HEXA</name>
<dbReference type="Proteomes" id="UP000708208">
    <property type="component" value="Unassembled WGS sequence"/>
</dbReference>
<gene>
    <name evidence="2" type="ORF">AFUS01_LOCUS42918</name>
</gene>